<evidence type="ECO:0000256" key="5">
    <source>
        <dbReference type="ARBA" id="ARBA00022694"/>
    </source>
</evidence>
<evidence type="ECO:0000256" key="7">
    <source>
        <dbReference type="ARBA" id="ARBA00022741"/>
    </source>
</evidence>
<dbReference type="PATRIC" id="fig|1618432.3.peg.569"/>
<keyword evidence="6" id="KW-0479">Metal-binding</keyword>
<keyword evidence="5" id="KW-0819">tRNA processing</keyword>
<dbReference type="GO" id="GO:0005524">
    <property type="term" value="F:ATP binding"/>
    <property type="evidence" value="ECO:0007669"/>
    <property type="project" value="UniProtKB-KW"/>
</dbReference>
<reference evidence="11 12" key="1">
    <citation type="journal article" date="2015" name="Nature">
        <title>rRNA introns, odd ribosomes, and small enigmatic genomes across a large radiation of phyla.</title>
        <authorList>
            <person name="Brown C.T."/>
            <person name="Hug L.A."/>
            <person name="Thomas B.C."/>
            <person name="Sharon I."/>
            <person name="Castelle C.J."/>
            <person name="Singh A."/>
            <person name="Wilkins M.J."/>
            <person name="Williams K.H."/>
            <person name="Banfield J.F."/>
        </authorList>
    </citation>
    <scope>NUCLEOTIDE SEQUENCE [LARGE SCALE GENOMIC DNA]</scope>
</reference>
<dbReference type="AlphaFoldDB" id="A0A0G0KCI8"/>
<dbReference type="PANTHER" id="PTHR33540">
    <property type="entry name" value="TRNA THREONYLCARBAMOYLADENOSINE BIOSYNTHESIS PROTEIN TSAE"/>
    <property type="match status" value="1"/>
</dbReference>
<dbReference type="Gene3D" id="3.40.50.300">
    <property type="entry name" value="P-loop containing nucleotide triphosphate hydrolases"/>
    <property type="match status" value="1"/>
</dbReference>
<dbReference type="NCBIfam" id="TIGR00150">
    <property type="entry name" value="T6A_YjeE"/>
    <property type="match status" value="1"/>
</dbReference>
<evidence type="ECO:0000256" key="10">
    <source>
        <dbReference type="ARBA" id="ARBA00032441"/>
    </source>
</evidence>
<dbReference type="InterPro" id="IPR003442">
    <property type="entry name" value="T6A_TsaE"/>
</dbReference>
<protein>
    <recommendedName>
        <fullName evidence="3">tRNA threonylcarbamoyladenosine biosynthesis protein TsaE</fullName>
    </recommendedName>
    <alternativeName>
        <fullName evidence="10">t(6)A37 threonylcarbamoyladenosine biosynthesis protein TsaE</fullName>
    </alternativeName>
</protein>
<evidence type="ECO:0000256" key="6">
    <source>
        <dbReference type="ARBA" id="ARBA00022723"/>
    </source>
</evidence>
<dbReference type="SUPFAM" id="SSF52540">
    <property type="entry name" value="P-loop containing nucleoside triphosphate hydrolases"/>
    <property type="match status" value="1"/>
</dbReference>
<gene>
    <name evidence="11" type="ORF">US99_C0041G0008</name>
</gene>
<evidence type="ECO:0000256" key="1">
    <source>
        <dbReference type="ARBA" id="ARBA00004496"/>
    </source>
</evidence>
<dbReference type="PANTHER" id="PTHR33540:SF2">
    <property type="entry name" value="TRNA THREONYLCARBAMOYLADENOSINE BIOSYNTHESIS PROTEIN TSAE"/>
    <property type="match status" value="1"/>
</dbReference>
<dbReference type="Proteomes" id="UP000034324">
    <property type="component" value="Unassembled WGS sequence"/>
</dbReference>
<keyword evidence="8" id="KW-0067">ATP-binding</keyword>
<name>A0A0G0KCI8_9BACT</name>
<sequence>MQYITNSEKETKELAKKIAQNRKNNIIALTGPLGAGKTIFVQGFAQGLGIKDKIISPTFVLVRQHGNLPAGRQVFYHVDLYRVDDFKDLGLEEILANKNNIILIEWAEKIKKLLPKNSLWISFEITDKNTRKIKILS</sequence>
<keyword evidence="7" id="KW-0547">Nucleotide-binding</keyword>
<accession>A0A0G0KCI8</accession>
<dbReference type="EMBL" id="LBVC01000041">
    <property type="protein sequence ID" value="KKQ77368.1"/>
    <property type="molecule type" value="Genomic_DNA"/>
</dbReference>
<dbReference type="GO" id="GO:0005737">
    <property type="term" value="C:cytoplasm"/>
    <property type="evidence" value="ECO:0007669"/>
    <property type="project" value="UniProtKB-SubCell"/>
</dbReference>
<dbReference type="InterPro" id="IPR027417">
    <property type="entry name" value="P-loop_NTPase"/>
</dbReference>
<evidence type="ECO:0000256" key="4">
    <source>
        <dbReference type="ARBA" id="ARBA00022490"/>
    </source>
</evidence>
<dbReference type="GO" id="GO:0002949">
    <property type="term" value="P:tRNA threonylcarbamoyladenosine modification"/>
    <property type="evidence" value="ECO:0007669"/>
    <property type="project" value="InterPro"/>
</dbReference>
<dbReference type="Pfam" id="PF02367">
    <property type="entry name" value="TsaE"/>
    <property type="match status" value="1"/>
</dbReference>
<evidence type="ECO:0000256" key="8">
    <source>
        <dbReference type="ARBA" id="ARBA00022840"/>
    </source>
</evidence>
<evidence type="ECO:0000256" key="3">
    <source>
        <dbReference type="ARBA" id="ARBA00019010"/>
    </source>
</evidence>
<comment type="subcellular location">
    <subcellularLocation>
        <location evidence="1">Cytoplasm</location>
    </subcellularLocation>
</comment>
<proteinExistence type="inferred from homology"/>
<dbReference type="GO" id="GO:0046872">
    <property type="term" value="F:metal ion binding"/>
    <property type="evidence" value="ECO:0007669"/>
    <property type="project" value="UniProtKB-KW"/>
</dbReference>
<evidence type="ECO:0000313" key="11">
    <source>
        <dbReference type="EMBL" id="KKQ77368.1"/>
    </source>
</evidence>
<keyword evidence="4" id="KW-0963">Cytoplasm</keyword>
<evidence type="ECO:0000256" key="9">
    <source>
        <dbReference type="ARBA" id="ARBA00022842"/>
    </source>
</evidence>
<organism evidence="11 12">
    <name type="scientific">Candidatus Daviesbacteria bacterium GW2011_GWF2_38_6</name>
    <dbReference type="NCBI Taxonomy" id="1618432"/>
    <lineage>
        <taxon>Bacteria</taxon>
        <taxon>Candidatus Daviesiibacteriota</taxon>
    </lineage>
</organism>
<comment type="similarity">
    <text evidence="2">Belongs to the TsaE family.</text>
</comment>
<keyword evidence="9" id="KW-0460">Magnesium</keyword>
<comment type="caution">
    <text evidence="11">The sequence shown here is derived from an EMBL/GenBank/DDBJ whole genome shotgun (WGS) entry which is preliminary data.</text>
</comment>
<evidence type="ECO:0000256" key="2">
    <source>
        <dbReference type="ARBA" id="ARBA00007599"/>
    </source>
</evidence>
<evidence type="ECO:0000313" key="12">
    <source>
        <dbReference type="Proteomes" id="UP000034324"/>
    </source>
</evidence>